<feature type="domain" description="Reverse transcriptase" evidence="1">
    <location>
        <begin position="30"/>
        <end position="101"/>
    </location>
</feature>
<accession>A0AAW2RLR6</accession>
<evidence type="ECO:0000259" key="1">
    <source>
        <dbReference type="Pfam" id="PF00078"/>
    </source>
</evidence>
<proteinExistence type="predicted"/>
<dbReference type="InterPro" id="IPR043502">
    <property type="entry name" value="DNA/RNA_pol_sf"/>
</dbReference>
<gene>
    <name evidence="2" type="ORF">Sangu_0173900</name>
</gene>
<dbReference type="SUPFAM" id="SSF56672">
    <property type="entry name" value="DNA/RNA polymerases"/>
    <property type="match status" value="1"/>
</dbReference>
<sequence>MQQRGMKPCLSWTDRLDTTKTYDAKNEELMAFRISKGIYGYKVMSFGLKNAGATYERTMQKIFDDKLNKNIECYVDDLVVKSKIRQDHLQDLRKIYRTTKKIST</sequence>
<reference evidence="2" key="1">
    <citation type="submission" date="2020-06" db="EMBL/GenBank/DDBJ databases">
        <authorList>
            <person name="Li T."/>
            <person name="Hu X."/>
            <person name="Zhang T."/>
            <person name="Song X."/>
            <person name="Zhang H."/>
            <person name="Dai N."/>
            <person name="Sheng W."/>
            <person name="Hou X."/>
            <person name="Wei L."/>
        </authorList>
    </citation>
    <scope>NUCLEOTIDE SEQUENCE</scope>
    <source>
        <strain evidence="2">G01</strain>
        <tissue evidence="2">Leaf</tissue>
    </source>
</reference>
<dbReference type="InterPro" id="IPR043128">
    <property type="entry name" value="Rev_trsase/Diguanyl_cyclase"/>
</dbReference>
<dbReference type="InterPro" id="IPR053134">
    <property type="entry name" value="RNA-dir_DNA_polymerase"/>
</dbReference>
<dbReference type="EMBL" id="JACGWK010000001">
    <property type="protein sequence ID" value="KAL0381096.1"/>
    <property type="molecule type" value="Genomic_DNA"/>
</dbReference>
<name>A0AAW2RLR6_9LAMI</name>
<dbReference type="InterPro" id="IPR000477">
    <property type="entry name" value="RT_dom"/>
</dbReference>
<protein>
    <recommendedName>
        <fullName evidence="1">Reverse transcriptase domain-containing protein</fullName>
    </recommendedName>
</protein>
<dbReference type="PANTHER" id="PTHR24559:SF439">
    <property type="entry name" value="RETROTRANSPOSON, UNCLASSIFIED-LIKE PROTEIN"/>
    <property type="match status" value="1"/>
</dbReference>
<dbReference type="AlphaFoldDB" id="A0AAW2RLR6"/>
<dbReference type="PANTHER" id="PTHR24559">
    <property type="entry name" value="TRANSPOSON TY3-I GAG-POL POLYPROTEIN"/>
    <property type="match status" value="1"/>
</dbReference>
<comment type="caution">
    <text evidence="2">The sequence shown here is derived from an EMBL/GenBank/DDBJ whole genome shotgun (WGS) entry which is preliminary data.</text>
</comment>
<dbReference type="Pfam" id="PF00078">
    <property type="entry name" value="RVT_1"/>
    <property type="match status" value="1"/>
</dbReference>
<organism evidence="2">
    <name type="scientific">Sesamum angustifolium</name>
    <dbReference type="NCBI Taxonomy" id="2727405"/>
    <lineage>
        <taxon>Eukaryota</taxon>
        <taxon>Viridiplantae</taxon>
        <taxon>Streptophyta</taxon>
        <taxon>Embryophyta</taxon>
        <taxon>Tracheophyta</taxon>
        <taxon>Spermatophyta</taxon>
        <taxon>Magnoliopsida</taxon>
        <taxon>eudicotyledons</taxon>
        <taxon>Gunneridae</taxon>
        <taxon>Pentapetalae</taxon>
        <taxon>asterids</taxon>
        <taxon>lamiids</taxon>
        <taxon>Lamiales</taxon>
        <taxon>Pedaliaceae</taxon>
        <taxon>Sesamum</taxon>
    </lineage>
</organism>
<evidence type="ECO:0000313" key="2">
    <source>
        <dbReference type="EMBL" id="KAL0381096.1"/>
    </source>
</evidence>
<reference evidence="2" key="2">
    <citation type="journal article" date="2024" name="Plant">
        <title>Genomic evolution and insights into agronomic trait innovations of Sesamum species.</title>
        <authorList>
            <person name="Miao H."/>
            <person name="Wang L."/>
            <person name="Qu L."/>
            <person name="Liu H."/>
            <person name="Sun Y."/>
            <person name="Le M."/>
            <person name="Wang Q."/>
            <person name="Wei S."/>
            <person name="Zheng Y."/>
            <person name="Lin W."/>
            <person name="Duan Y."/>
            <person name="Cao H."/>
            <person name="Xiong S."/>
            <person name="Wang X."/>
            <person name="Wei L."/>
            <person name="Li C."/>
            <person name="Ma Q."/>
            <person name="Ju M."/>
            <person name="Zhao R."/>
            <person name="Li G."/>
            <person name="Mu C."/>
            <person name="Tian Q."/>
            <person name="Mei H."/>
            <person name="Zhang T."/>
            <person name="Gao T."/>
            <person name="Zhang H."/>
        </authorList>
    </citation>
    <scope>NUCLEOTIDE SEQUENCE</scope>
    <source>
        <strain evidence="2">G01</strain>
    </source>
</reference>
<dbReference type="Gene3D" id="3.10.10.10">
    <property type="entry name" value="HIV Type 1 Reverse Transcriptase, subunit A, domain 1"/>
    <property type="match status" value="1"/>
</dbReference>
<dbReference type="Gene3D" id="3.30.70.270">
    <property type="match status" value="1"/>
</dbReference>